<evidence type="ECO:0000256" key="1">
    <source>
        <dbReference type="SAM" id="Phobius"/>
    </source>
</evidence>
<comment type="caution">
    <text evidence="2">The sequence shown here is derived from an EMBL/GenBank/DDBJ whole genome shotgun (WGS) entry which is preliminary data.</text>
</comment>
<evidence type="ECO:0000313" key="3">
    <source>
        <dbReference type="Proteomes" id="UP001066276"/>
    </source>
</evidence>
<gene>
    <name evidence="2" type="ORF">NDU88_002248</name>
</gene>
<dbReference type="Proteomes" id="UP001066276">
    <property type="component" value="Chromosome 4_2"/>
</dbReference>
<name>A0AAV7SCP2_PLEWA</name>
<keyword evidence="3" id="KW-1185">Reference proteome</keyword>
<organism evidence="2 3">
    <name type="scientific">Pleurodeles waltl</name>
    <name type="common">Iberian ribbed newt</name>
    <dbReference type="NCBI Taxonomy" id="8319"/>
    <lineage>
        <taxon>Eukaryota</taxon>
        <taxon>Metazoa</taxon>
        <taxon>Chordata</taxon>
        <taxon>Craniata</taxon>
        <taxon>Vertebrata</taxon>
        <taxon>Euteleostomi</taxon>
        <taxon>Amphibia</taxon>
        <taxon>Batrachia</taxon>
        <taxon>Caudata</taxon>
        <taxon>Salamandroidea</taxon>
        <taxon>Salamandridae</taxon>
        <taxon>Pleurodelinae</taxon>
        <taxon>Pleurodeles</taxon>
    </lineage>
</organism>
<keyword evidence="1" id="KW-0812">Transmembrane</keyword>
<reference evidence="2" key="1">
    <citation type="journal article" date="2022" name="bioRxiv">
        <title>Sequencing and chromosome-scale assembly of the giantPleurodeles waltlgenome.</title>
        <authorList>
            <person name="Brown T."/>
            <person name="Elewa A."/>
            <person name="Iarovenko S."/>
            <person name="Subramanian E."/>
            <person name="Araus A.J."/>
            <person name="Petzold A."/>
            <person name="Susuki M."/>
            <person name="Suzuki K.-i.T."/>
            <person name="Hayashi T."/>
            <person name="Toyoda A."/>
            <person name="Oliveira C."/>
            <person name="Osipova E."/>
            <person name="Leigh N.D."/>
            <person name="Simon A."/>
            <person name="Yun M.H."/>
        </authorList>
    </citation>
    <scope>NUCLEOTIDE SEQUENCE</scope>
    <source>
        <strain evidence="2">20211129_DDA</strain>
        <tissue evidence="2">Liver</tissue>
    </source>
</reference>
<protein>
    <submittedName>
        <fullName evidence="2">Uncharacterized protein</fullName>
    </submittedName>
</protein>
<feature type="transmembrane region" description="Helical" evidence="1">
    <location>
        <begin position="35"/>
        <end position="55"/>
    </location>
</feature>
<accession>A0AAV7SCP2</accession>
<proteinExistence type="predicted"/>
<dbReference type="EMBL" id="JANPWB010000008">
    <property type="protein sequence ID" value="KAJ1161767.1"/>
    <property type="molecule type" value="Genomic_DNA"/>
</dbReference>
<sequence length="125" mass="13274">MTSCGRPYRAAAVGERVFLVLADQIRGPQWPQQELGYFSFVWAIFLPWAAVGLLFHCCFLPHSKGEQDDASGPTSLTGGRTGLSLAHLTRVTLGGDSCGVPGLLGERPPGQYCVGSVSGPALLDR</sequence>
<keyword evidence="1" id="KW-1133">Transmembrane helix</keyword>
<evidence type="ECO:0000313" key="2">
    <source>
        <dbReference type="EMBL" id="KAJ1161767.1"/>
    </source>
</evidence>
<dbReference type="AlphaFoldDB" id="A0AAV7SCP2"/>
<keyword evidence="1" id="KW-0472">Membrane</keyword>